<proteinExistence type="predicted"/>
<gene>
    <name evidence="3" type="ORF">A6X21_16545</name>
</gene>
<dbReference type="Pfam" id="PF12146">
    <property type="entry name" value="Hydrolase_4"/>
    <property type="match status" value="1"/>
</dbReference>
<feature type="transmembrane region" description="Helical" evidence="1">
    <location>
        <begin position="20"/>
        <end position="42"/>
    </location>
</feature>
<evidence type="ECO:0000259" key="2">
    <source>
        <dbReference type="Pfam" id="PF12146"/>
    </source>
</evidence>
<evidence type="ECO:0000313" key="3">
    <source>
        <dbReference type="EMBL" id="ODA35427.1"/>
    </source>
</evidence>
<accession>A0A1C3EQ95</accession>
<dbReference type="AlphaFoldDB" id="A0A1C3EQ95"/>
<keyword evidence="1" id="KW-0812">Transmembrane</keyword>
<dbReference type="Gene3D" id="3.40.50.1820">
    <property type="entry name" value="alpha/beta hydrolase"/>
    <property type="match status" value="1"/>
</dbReference>
<keyword evidence="1" id="KW-0472">Membrane</keyword>
<feature type="domain" description="Serine aminopeptidase S33" evidence="2">
    <location>
        <begin position="96"/>
        <end position="209"/>
    </location>
</feature>
<dbReference type="EMBL" id="LYDR01000033">
    <property type="protein sequence ID" value="ODA35427.1"/>
    <property type="molecule type" value="Genomic_DNA"/>
</dbReference>
<organism evidence="3 4">
    <name type="scientific">Planctopirus hydrillae</name>
    <dbReference type="NCBI Taxonomy" id="1841610"/>
    <lineage>
        <taxon>Bacteria</taxon>
        <taxon>Pseudomonadati</taxon>
        <taxon>Planctomycetota</taxon>
        <taxon>Planctomycetia</taxon>
        <taxon>Planctomycetales</taxon>
        <taxon>Planctomycetaceae</taxon>
        <taxon>Planctopirus</taxon>
    </lineage>
</organism>
<dbReference type="InterPro" id="IPR022742">
    <property type="entry name" value="Hydrolase_4"/>
</dbReference>
<evidence type="ECO:0000256" key="1">
    <source>
        <dbReference type="SAM" id="Phobius"/>
    </source>
</evidence>
<reference evidence="3 4" key="1">
    <citation type="submission" date="2016-05" db="EMBL/GenBank/DDBJ databases">
        <title>Genomic and physiological characterization of Planctopirus sp. isolated from fresh water lake.</title>
        <authorList>
            <person name="Subhash Y."/>
            <person name="Ramana C."/>
        </authorList>
    </citation>
    <scope>NUCLEOTIDE SEQUENCE [LARGE SCALE GENOMIC DNA]</scope>
    <source>
        <strain evidence="3 4">JC280</strain>
    </source>
</reference>
<dbReference type="PANTHER" id="PTHR12277:SF81">
    <property type="entry name" value="PROTEIN ABHD13"/>
    <property type="match status" value="1"/>
</dbReference>
<keyword evidence="1" id="KW-1133">Transmembrane helix</keyword>
<protein>
    <recommendedName>
        <fullName evidence="2">Serine aminopeptidase S33 domain-containing protein</fullName>
    </recommendedName>
</protein>
<sequence>MPLELPPREPFRRTNLLWLYGRRLLIWLLVPYLLLHLLLITFQRQLIFHPTKTAPLSGHLAGAGLIDVQDVKLKISDELTLHGWYYERPATAETSARQLLIYFPGNSGTRSDRQEICLDLLRLGYNILIFDYQGYAENQGSPSEQHFATDAQAIWKFATTQLGYSPEKITLYGESMGGGVATRLAAELSEAKTPPAALILKSTYSSIPATARYHYPYLPLLSLFVWDPFPSIDRIEKVTSPILQFHGTADRITPYYEAERLFAAAPAQSATGIAKQFVTIPEGGHNGFPEETLRREIQKLQALIAQPTTPPESSN</sequence>
<comment type="caution">
    <text evidence="3">The sequence shown here is derived from an EMBL/GenBank/DDBJ whole genome shotgun (WGS) entry which is preliminary data.</text>
</comment>
<dbReference type="STRING" id="1841610.A6X21_16545"/>
<dbReference type="Proteomes" id="UP000094828">
    <property type="component" value="Unassembled WGS sequence"/>
</dbReference>
<dbReference type="SUPFAM" id="SSF53474">
    <property type="entry name" value="alpha/beta-Hydrolases"/>
    <property type="match status" value="1"/>
</dbReference>
<dbReference type="InterPro" id="IPR029058">
    <property type="entry name" value="AB_hydrolase_fold"/>
</dbReference>
<keyword evidence="4" id="KW-1185">Reference proteome</keyword>
<dbReference type="OrthoDB" id="9777090at2"/>
<dbReference type="RefSeq" id="WP_068845882.1">
    <property type="nucleotide sequence ID" value="NZ_LYDR01000033.1"/>
</dbReference>
<evidence type="ECO:0000313" key="4">
    <source>
        <dbReference type="Proteomes" id="UP000094828"/>
    </source>
</evidence>
<dbReference type="PANTHER" id="PTHR12277">
    <property type="entry name" value="ALPHA/BETA HYDROLASE DOMAIN-CONTAINING PROTEIN"/>
    <property type="match status" value="1"/>
</dbReference>
<name>A0A1C3EQ95_9PLAN</name>